<evidence type="ECO:0000313" key="2">
    <source>
        <dbReference type="EMBL" id="PMS23544.1"/>
    </source>
</evidence>
<gene>
    <name evidence="2" type="ORF">C0Z16_32225</name>
    <name evidence="1" type="ORF">LMG27174_06624</name>
</gene>
<sequence length="64" mass="7088">MEKYRNRRELHRQGGKFAKAPTLAQQGYAINTQRRKCAGCGNQWTPIIATGKCPPCGTPLTAIE</sequence>
<keyword evidence="3" id="KW-1185">Reference proteome</keyword>
<dbReference type="AlphaFoldDB" id="A0A2N7W2B4"/>
<dbReference type="EMBL" id="PNXY01000039">
    <property type="protein sequence ID" value="PMS23544.1"/>
    <property type="molecule type" value="Genomic_DNA"/>
</dbReference>
<evidence type="ECO:0000313" key="4">
    <source>
        <dbReference type="Proteomes" id="UP000494205"/>
    </source>
</evidence>
<proteinExistence type="predicted"/>
<accession>A0A2N7W2B4</accession>
<organism evidence="1 4">
    <name type="scientific">Paraburkholderia rhynchosiae</name>
    <dbReference type="NCBI Taxonomy" id="487049"/>
    <lineage>
        <taxon>Bacteria</taxon>
        <taxon>Pseudomonadati</taxon>
        <taxon>Pseudomonadota</taxon>
        <taxon>Betaproteobacteria</taxon>
        <taxon>Burkholderiales</taxon>
        <taxon>Burkholderiaceae</taxon>
        <taxon>Paraburkholderia</taxon>
    </lineage>
</organism>
<dbReference type="Proteomes" id="UP000235659">
    <property type="component" value="Unassembled WGS sequence"/>
</dbReference>
<evidence type="ECO:0000313" key="3">
    <source>
        <dbReference type="Proteomes" id="UP000235659"/>
    </source>
</evidence>
<dbReference type="RefSeq" id="WP_102636074.1">
    <property type="nucleotide sequence ID" value="NZ_CADIJZ010000043.1"/>
</dbReference>
<evidence type="ECO:0000313" key="1">
    <source>
        <dbReference type="EMBL" id="CAB3740218.1"/>
    </source>
</evidence>
<reference evidence="2 3" key="1">
    <citation type="submission" date="2018-01" db="EMBL/GenBank/DDBJ databases">
        <title>Whole genome analyses suggest that Burkholderia sensu lato contains two further novel genera in the rhizoxinica-symbiotica group Mycetohabitans gen. nov., and Trinickia gen. nov.: implications for the evolution of diazotrophy and nodulation in the Burkholderiaceae.</title>
        <authorList>
            <person name="Estrada-de los Santos P."/>
            <person name="Palmer M."/>
            <person name="Chavez-Ramirez B."/>
            <person name="Beukes C."/>
            <person name="Steenkamp E.T."/>
            <person name="Hirsch A.M."/>
            <person name="Manyaka P."/>
            <person name="Maluk M."/>
            <person name="Lafos M."/>
            <person name="Crook M."/>
            <person name="Gross E."/>
            <person name="Simon M.F."/>
            <person name="Bueno dos Reis Junior F."/>
            <person name="Poole P.S."/>
            <person name="Venter S.N."/>
            <person name="James E.K."/>
        </authorList>
    </citation>
    <scope>NUCLEOTIDE SEQUENCE [LARGE SCALE GENOMIC DNA]</scope>
    <source>
        <strain evidence="2 3">WSM 3937</strain>
    </source>
</reference>
<reference evidence="1 4" key="2">
    <citation type="submission" date="2020-04" db="EMBL/GenBank/DDBJ databases">
        <authorList>
            <person name="De Canck E."/>
        </authorList>
    </citation>
    <scope>NUCLEOTIDE SEQUENCE [LARGE SCALE GENOMIC DNA]</scope>
    <source>
        <strain evidence="1 4">LMG 27174</strain>
    </source>
</reference>
<name>A0A2N7W2B4_9BURK</name>
<protein>
    <submittedName>
        <fullName evidence="1">Uncharacterized protein</fullName>
    </submittedName>
</protein>
<dbReference type="Proteomes" id="UP000494205">
    <property type="component" value="Unassembled WGS sequence"/>
</dbReference>
<dbReference type="EMBL" id="CADIJZ010000043">
    <property type="protein sequence ID" value="CAB3740218.1"/>
    <property type="molecule type" value="Genomic_DNA"/>
</dbReference>